<dbReference type="InterPro" id="IPR050194">
    <property type="entry name" value="Glycosyltransferase_grp1"/>
</dbReference>
<reference evidence="2 3" key="1">
    <citation type="submission" date="2023-02" db="EMBL/GenBank/DDBJ databases">
        <title>Bacterial whole genomic sequence of Curvibacter sp. HBC61.</title>
        <authorList>
            <person name="Le V."/>
            <person name="Ko S.-R."/>
            <person name="Ahn C.-Y."/>
            <person name="Oh H.-M."/>
        </authorList>
    </citation>
    <scope>NUCLEOTIDE SEQUENCE [LARGE SCALE GENOMIC DNA]</scope>
    <source>
        <strain evidence="2 3">HBC61</strain>
    </source>
</reference>
<keyword evidence="3" id="KW-1185">Reference proteome</keyword>
<dbReference type="SUPFAM" id="SSF53756">
    <property type="entry name" value="UDP-Glycosyltransferase/glycogen phosphorylase"/>
    <property type="match status" value="1"/>
</dbReference>
<dbReference type="PANTHER" id="PTHR45947">
    <property type="entry name" value="SULFOQUINOVOSYL TRANSFERASE SQD2"/>
    <property type="match status" value="1"/>
</dbReference>
<dbReference type="RefSeq" id="WP_273949893.1">
    <property type="nucleotide sequence ID" value="NZ_JAQSIP010000002.1"/>
</dbReference>
<organism evidence="2 3">
    <name type="scientific">Curvibacter cyanobacteriorum</name>
    <dbReference type="NCBI Taxonomy" id="3026422"/>
    <lineage>
        <taxon>Bacteria</taxon>
        <taxon>Pseudomonadati</taxon>
        <taxon>Pseudomonadota</taxon>
        <taxon>Betaproteobacteria</taxon>
        <taxon>Burkholderiales</taxon>
        <taxon>Comamonadaceae</taxon>
        <taxon>Curvibacter</taxon>
    </lineage>
</organism>
<name>A0ABT5MW16_9BURK</name>
<sequence>MREFTKLVFVWDNFGPMHVDRISACAKYFHGSMNVVGVEMFSKSSTYEWKVDDFGGFDKITLFENLDFNQVGFFRRFFRLFIRLFFIGKSKVVFCHYERAEVFLCALIMRFMLRDVYLMNVSKFDDVPRSRWRELAKSFFYLPYKAGITSGGRTSMYMSFLGIPQDKIFAPYNSLSLARVRLALSTFEDFDYLNRDFVVVSRFVKKKNLFTVLDAFSKYRFQLGGQRRLKMIGSGELELDLKNYASKLAVDKYIDWFGFLQSDEVAIHVAKSVALILISTEEQFGNVVIESMALGVPCLVSPEVGARDILIKSGVNGFVVESNNSLGLAFFMNILSSDYSTWRRMSIDACNAAEYFDSSNFAVGIAKMIGVEDPR</sequence>
<gene>
    <name evidence="2" type="ORF">PSQ40_06650</name>
</gene>
<proteinExistence type="predicted"/>
<accession>A0ABT5MW16</accession>
<protein>
    <submittedName>
        <fullName evidence="2">Glycosyltransferase</fullName>
        <ecNumber evidence="2">2.4.-.-</ecNumber>
    </submittedName>
</protein>
<dbReference type="InterPro" id="IPR001296">
    <property type="entry name" value="Glyco_trans_1"/>
</dbReference>
<evidence type="ECO:0000259" key="1">
    <source>
        <dbReference type="Pfam" id="PF00534"/>
    </source>
</evidence>
<dbReference type="Pfam" id="PF00534">
    <property type="entry name" value="Glycos_transf_1"/>
    <property type="match status" value="1"/>
</dbReference>
<feature type="domain" description="Glycosyl transferase family 1" evidence="1">
    <location>
        <begin position="196"/>
        <end position="339"/>
    </location>
</feature>
<evidence type="ECO:0000313" key="3">
    <source>
        <dbReference type="Proteomes" id="UP001528673"/>
    </source>
</evidence>
<dbReference type="EMBL" id="JAQSIP010000002">
    <property type="protein sequence ID" value="MDD0838245.1"/>
    <property type="molecule type" value="Genomic_DNA"/>
</dbReference>
<keyword evidence="2" id="KW-0808">Transferase</keyword>
<dbReference type="PANTHER" id="PTHR45947:SF3">
    <property type="entry name" value="SULFOQUINOVOSYL TRANSFERASE SQD2"/>
    <property type="match status" value="1"/>
</dbReference>
<dbReference type="Gene3D" id="3.40.50.2000">
    <property type="entry name" value="Glycogen Phosphorylase B"/>
    <property type="match status" value="2"/>
</dbReference>
<dbReference type="EC" id="2.4.-.-" evidence="2"/>
<keyword evidence="2" id="KW-0328">Glycosyltransferase</keyword>
<dbReference type="GO" id="GO:0016757">
    <property type="term" value="F:glycosyltransferase activity"/>
    <property type="evidence" value="ECO:0007669"/>
    <property type="project" value="UniProtKB-KW"/>
</dbReference>
<comment type="caution">
    <text evidence="2">The sequence shown here is derived from an EMBL/GenBank/DDBJ whole genome shotgun (WGS) entry which is preliminary data.</text>
</comment>
<evidence type="ECO:0000313" key="2">
    <source>
        <dbReference type="EMBL" id="MDD0838245.1"/>
    </source>
</evidence>
<dbReference type="Proteomes" id="UP001528673">
    <property type="component" value="Unassembled WGS sequence"/>
</dbReference>